<accession>A0ABX2TIB9</accession>
<name>A0ABX2TIB9_9PROT</name>
<evidence type="ECO:0000313" key="1">
    <source>
        <dbReference type="EMBL" id="NYZ24092.1"/>
    </source>
</evidence>
<evidence type="ECO:0000313" key="2">
    <source>
        <dbReference type="Proteomes" id="UP000584642"/>
    </source>
</evidence>
<keyword evidence="2" id="KW-1185">Reference proteome</keyword>
<dbReference type="Proteomes" id="UP000584642">
    <property type="component" value="Unassembled WGS sequence"/>
</dbReference>
<dbReference type="RefSeq" id="WP_180285869.1">
    <property type="nucleotide sequence ID" value="NZ_JABFDB010000035.1"/>
</dbReference>
<proteinExistence type="predicted"/>
<gene>
    <name evidence="1" type="ORF">HND93_30685</name>
</gene>
<protein>
    <submittedName>
        <fullName evidence="1">Uncharacterized protein</fullName>
    </submittedName>
</protein>
<organism evidence="1 2">
    <name type="scientific">Azospirillum oleiclasticum</name>
    <dbReference type="NCBI Taxonomy" id="2735135"/>
    <lineage>
        <taxon>Bacteria</taxon>
        <taxon>Pseudomonadati</taxon>
        <taxon>Pseudomonadota</taxon>
        <taxon>Alphaproteobacteria</taxon>
        <taxon>Rhodospirillales</taxon>
        <taxon>Azospirillaceae</taxon>
        <taxon>Azospirillum</taxon>
    </lineage>
</organism>
<dbReference type="EMBL" id="JABFDB010000035">
    <property type="protein sequence ID" value="NYZ24092.1"/>
    <property type="molecule type" value="Genomic_DNA"/>
</dbReference>
<comment type="caution">
    <text evidence="1">The sequence shown here is derived from an EMBL/GenBank/DDBJ whole genome shotgun (WGS) entry which is preliminary data.</text>
</comment>
<sequence length="71" mass="7281">MVSYDGTGGPAGVVKSLIENAAKSLDEMSETAGEIAPDVGEHTDILVSAQRIADKAAIDLRRLTAKLGKAG</sequence>
<reference evidence="1 2" key="1">
    <citation type="submission" date="2020-05" db="EMBL/GenBank/DDBJ databases">
        <title>Azospirillum oleiclasticum sp. nov, a nitrogen-fixing and heavy crude oil-emulsifying bacterium isolated from the crude oil of Yumen Oilfield.</title>
        <authorList>
            <person name="Wu D."/>
            <person name="Cai M."/>
            <person name="Zhang X."/>
        </authorList>
    </citation>
    <scope>NUCLEOTIDE SEQUENCE [LARGE SCALE GENOMIC DNA]</scope>
    <source>
        <strain evidence="1 2">ROY-1-1-2</strain>
    </source>
</reference>